<dbReference type="Proteomes" id="UP000187203">
    <property type="component" value="Unassembled WGS sequence"/>
</dbReference>
<dbReference type="AlphaFoldDB" id="A0A1R3GR19"/>
<evidence type="ECO:0000313" key="2">
    <source>
        <dbReference type="Proteomes" id="UP000187203"/>
    </source>
</evidence>
<proteinExistence type="predicted"/>
<protein>
    <submittedName>
        <fullName evidence="1">Uncharacterized protein</fullName>
    </submittedName>
</protein>
<sequence length="56" mass="6213">MCSSNFLDNLITLHSLTLSLLAIYTIPFCTSFAILDDCVHYLAIASKLLVKYNACN</sequence>
<organism evidence="1 2">
    <name type="scientific">Corchorus olitorius</name>
    <dbReference type="NCBI Taxonomy" id="93759"/>
    <lineage>
        <taxon>Eukaryota</taxon>
        <taxon>Viridiplantae</taxon>
        <taxon>Streptophyta</taxon>
        <taxon>Embryophyta</taxon>
        <taxon>Tracheophyta</taxon>
        <taxon>Spermatophyta</taxon>
        <taxon>Magnoliopsida</taxon>
        <taxon>eudicotyledons</taxon>
        <taxon>Gunneridae</taxon>
        <taxon>Pentapetalae</taxon>
        <taxon>rosids</taxon>
        <taxon>malvids</taxon>
        <taxon>Malvales</taxon>
        <taxon>Malvaceae</taxon>
        <taxon>Grewioideae</taxon>
        <taxon>Apeibeae</taxon>
        <taxon>Corchorus</taxon>
    </lineage>
</organism>
<gene>
    <name evidence="1" type="ORF">COLO4_33833</name>
</gene>
<reference evidence="2" key="1">
    <citation type="submission" date="2013-09" db="EMBL/GenBank/DDBJ databases">
        <title>Corchorus olitorius genome sequencing.</title>
        <authorList>
            <person name="Alam M."/>
            <person name="Haque M.S."/>
            <person name="Islam M.S."/>
            <person name="Emdad E.M."/>
            <person name="Islam M.M."/>
            <person name="Ahmed B."/>
            <person name="Halim A."/>
            <person name="Hossen Q.M.M."/>
            <person name="Hossain M.Z."/>
            <person name="Ahmed R."/>
            <person name="Khan M.M."/>
            <person name="Islam R."/>
            <person name="Rashid M.M."/>
            <person name="Khan S.A."/>
            <person name="Rahman M.S."/>
            <person name="Alam M."/>
            <person name="Yahiya A.S."/>
            <person name="Khan M.S."/>
            <person name="Azam M.S."/>
            <person name="Haque T."/>
            <person name="Lashkar M.Z.H."/>
            <person name="Akhand A.I."/>
            <person name="Morshed G."/>
            <person name="Roy S."/>
            <person name="Uddin K.S."/>
            <person name="Rabeya T."/>
            <person name="Hossain A.S."/>
            <person name="Chowdhury A."/>
            <person name="Snigdha A.R."/>
            <person name="Mortoza M.S."/>
            <person name="Matin S.A."/>
            <person name="Hoque S.M.E."/>
            <person name="Islam M.K."/>
            <person name="Roy D.K."/>
            <person name="Haider R."/>
            <person name="Moosa M.M."/>
            <person name="Elias S.M."/>
            <person name="Hasan A.M."/>
            <person name="Jahan S."/>
            <person name="Shafiuddin M."/>
            <person name="Mahmood N."/>
            <person name="Shommy N.S."/>
        </authorList>
    </citation>
    <scope>NUCLEOTIDE SEQUENCE [LARGE SCALE GENOMIC DNA]</scope>
    <source>
        <strain evidence="2">cv. O-4</strain>
    </source>
</reference>
<comment type="caution">
    <text evidence="1">The sequence shown here is derived from an EMBL/GenBank/DDBJ whole genome shotgun (WGS) entry which is preliminary data.</text>
</comment>
<name>A0A1R3GR19_9ROSI</name>
<accession>A0A1R3GR19</accession>
<evidence type="ECO:0000313" key="1">
    <source>
        <dbReference type="EMBL" id="OMO60440.1"/>
    </source>
</evidence>
<dbReference type="EMBL" id="AWUE01021890">
    <property type="protein sequence ID" value="OMO60440.1"/>
    <property type="molecule type" value="Genomic_DNA"/>
</dbReference>
<keyword evidence="2" id="KW-1185">Reference proteome</keyword>